<evidence type="ECO:0000313" key="3">
    <source>
        <dbReference type="EMBL" id="KAK6158510.1"/>
    </source>
</evidence>
<protein>
    <submittedName>
        <fullName evidence="3">Uncharacterized protein</fullName>
    </submittedName>
</protein>
<dbReference type="Proteomes" id="UP001318860">
    <property type="component" value="Unassembled WGS sequence"/>
</dbReference>
<comment type="caution">
    <text evidence="3">The sequence shown here is derived from an EMBL/GenBank/DDBJ whole genome shotgun (WGS) entry which is preliminary data.</text>
</comment>
<evidence type="ECO:0000313" key="4">
    <source>
        <dbReference type="Proteomes" id="UP001318860"/>
    </source>
</evidence>
<feature type="region of interest" description="Disordered" evidence="2">
    <location>
        <begin position="1"/>
        <end position="38"/>
    </location>
</feature>
<feature type="region of interest" description="Disordered" evidence="2">
    <location>
        <begin position="61"/>
        <end position="92"/>
    </location>
</feature>
<feature type="compositionally biased region" description="Low complexity" evidence="2">
    <location>
        <begin position="24"/>
        <end position="33"/>
    </location>
</feature>
<dbReference type="PANTHER" id="PTHR37371">
    <property type="entry name" value="OS08G0180400 PROTEIN"/>
    <property type="match status" value="1"/>
</dbReference>
<dbReference type="EMBL" id="JABTTQ020000004">
    <property type="protein sequence ID" value="KAK6158510.1"/>
    <property type="molecule type" value="Genomic_DNA"/>
</dbReference>
<keyword evidence="1" id="KW-0175">Coiled coil</keyword>
<reference evidence="3 4" key="1">
    <citation type="journal article" date="2021" name="Comput. Struct. Biotechnol. J.">
        <title>De novo genome assembly of the potent medicinal plant Rehmannia glutinosa using nanopore technology.</title>
        <authorList>
            <person name="Ma L."/>
            <person name="Dong C."/>
            <person name="Song C."/>
            <person name="Wang X."/>
            <person name="Zheng X."/>
            <person name="Niu Y."/>
            <person name="Chen S."/>
            <person name="Feng W."/>
        </authorList>
    </citation>
    <scope>NUCLEOTIDE SEQUENCE [LARGE SCALE GENOMIC DNA]</scope>
    <source>
        <strain evidence="3">DH-2019</strain>
    </source>
</reference>
<sequence>MRKRSTRKSSAATLLASPPPPPSATAAGTRSPTLSPAESPAVQFDFNLNGFADFATALKKKSNKNGRASASGSKRTQPTGFSPSPSMKSANTISELKDLASSNLDSIKRQLERSHSEILKDIEASQCRLQKRFKIQTQACQQVMDEAEKEYKKLSDKINEGREAMKASYAEFIAEAQTTASRLCKTTIPELAKTSEKGIASLQSRFGISSTAA</sequence>
<organism evidence="3 4">
    <name type="scientific">Rehmannia glutinosa</name>
    <name type="common">Chinese foxglove</name>
    <dbReference type="NCBI Taxonomy" id="99300"/>
    <lineage>
        <taxon>Eukaryota</taxon>
        <taxon>Viridiplantae</taxon>
        <taxon>Streptophyta</taxon>
        <taxon>Embryophyta</taxon>
        <taxon>Tracheophyta</taxon>
        <taxon>Spermatophyta</taxon>
        <taxon>Magnoliopsida</taxon>
        <taxon>eudicotyledons</taxon>
        <taxon>Gunneridae</taxon>
        <taxon>Pentapetalae</taxon>
        <taxon>asterids</taxon>
        <taxon>lamiids</taxon>
        <taxon>Lamiales</taxon>
        <taxon>Orobanchaceae</taxon>
        <taxon>Rehmannieae</taxon>
        <taxon>Rehmannia</taxon>
    </lineage>
</organism>
<gene>
    <name evidence="3" type="ORF">DH2020_005824</name>
</gene>
<accession>A0ABR0XHA1</accession>
<evidence type="ECO:0000256" key="2">
    <source>
        <dbReference type="SAM" id="MobiDB-lite"/>
    </source>
</evidence>
<keyword evidence="4" id="KW-1185">Reference proteome</keyword>
<evidence type="ECO:0000256" key="1">
    <source>
        <dbReference type="SAM" id="Coils"/>
    </source>
</evidence>
<feature type="coiled-coil region" evidence="1">
    <location>
        <begin position="137"/>
        <end position="164"/>
    </location>
</feature>
<dbReference type="PANTHER" id="PTHR37371:SF1">
    <property type="entry name" value="KINESIN-LIKE PROTEIN"/>
    <property type="match status" value="1"/>
</dbReference>
<proteinExistence type="predicted"/>
<feature type="compositionally biased region" description="Polar residues" evidence="2">
    <location>
        <begin position="65"/>
        <end position="92"/>
    </location>
</feature>
<name>A0ABR0XHA1_REHGL</name>